<feature type="domain" description="YhcG PDDEXK nuclease" evidence="1">
    <location>
        <begin position="96"/>
        <end position="149"/>
    </location>
</feature>
<accession>A0A1E3ABB7</accession>
<sequence length="156" mass="18276">MVEAYWDIGKSIVEQQDGYEKAEYGTRLIAELSKQMTIDFGKGFTPTNLKYMRQFYLTFPIRHALRDELSWTHYRLLMRVESEEIQKLEPAKVPKDIIRDPYVLEFLGLSPNNDFYESDLEEALITHLQKFLLELGGDFLLLPDKRGLHLMDGISE</sequence>
<evidence type="ECO:0008006" key="5">
    <source>
        <dbReference type="Google" id="ProtNLM"/>
    </source>
</evidence>
<name>A0A1E3ABB7_9FIRM</name>
<gene>
    <name evidence="3" type="ORF">BEI61_01959</name>
</gene>
<dbReference type="AlphaFoldDB" id="A0A1E3ABB7"/>
<evidence type="ECO:0000313" key="4">
    <source>
        <dbReference type="Proteomes" id="UP000094067"/>
    </source>
</evidence>
<evidence type="ECO:0000313" key="3">
    <source>
        <dbReference type="EMBL" id="ODM06070.1"/>
    </source>
</evidence>
<protein>
    <recommendedName>
        <fullName evidence="5">YhcG N-terminal domain-containing protein</fullName>
    </recommendedName>
</protein>
<reference evidence="3 4" key="1">
    <citation type="submission" date="2016-07" db="EMBL/GenBank/DDBJ databases">
        <title>Characterization of isolates of Eisenbergiella tayi derived from blood cultures, using whole genome sequencing.</title>
        <authorList>
            <person name="Burdz T."/>
            <person name="Wiebe D."/>
            <person name="Huynh C."/>
            <person name="Bernard K."/>
        </authorList>
    </citation>
    <scope>NUCLEOTIDE SEQUENCE [LARGE SCALE GENOMIC DNA]</scope>
    <source>
        <strain evidence="3 4">NML 110608</strain>
    </source>
</reference>
<comment type="caution">
    <text evidence="3">The sequence shown here is derived from an EMBL/GenBank/DDBJ whole genome shotgun (WGS) entry which is preliminary data.</text>
</comment>
<dbReference type="Pfam" id="PF17761">
    <property type="entry name" value="DUF1016_N"/>
    <property type="match status" value="1"/>
</dbReference>
<dbReference type="Pfam" id="PF06250">
    <property type="entry name" value="YhcG_C"/>
    <property type="match status" value="1"/>
</dbReference>
<dbReference type="PANTHER" id="PTHR30547:SF5">
    <property type="entry name" value="NUCLEASE YHCG-RELATED"/>
    <property type="match status" value="1"/>
</dbReference>
<dbReference type="InterPro" id="IPR053148">
    <property type="entry name" value="PD-DEXK-like_domain"/>
</dbReference>
<proteinExistence type="predicted"/>
<feature type="domain" description="YhcG N-terminal" evidence="2">
    <location>
        <begin position="1"/>
        <end position="84"/>
    </location>
</feature>
<organism evidence="3 4">
    <name type="scientific">Eisenbergiella tayi</name>
    <dbReference type="NCBI Taxonomy" id="1432052"/>
    <lineage>
        <taxon>Bacteria</taxon>
        <taxon>Bacillati</taxon>
        <taxon>Bacillota</taxon>
        <taxon>Clostridia</taxon>
        <taxon>Lachnospirales</taxon>
        <taxon>Lachnospiraceae</taxon>
        <taxon>Eisenbergiella</taxon>
    </lineage>
</organism>
<dbReference type="InterPro" id="IPR009362">
    <property type="entry name" value="YhcG_C"/>
</dbReference>
<dbReference type="InterPro" id="IPR041527">
    <property type="entry name" value="YhcG_N"/>
</dbReference>
<evidence type="ECO:0000259" key="2">
    <source>
        <dbReference type="Pfam" id="PF17761"/>
    </source>
</evidence>
<evidence type="ECO:0000259" key="1">
    <source>
        <dbReference type="Pfam" id="PF06250"/>
    </source>
</evidence>
<dbReference type="EMBL" id="MCGH01000002">
    <property type="protein sequence ID" value="ODM06070.1"/>
    <property type="molecule type" value="Genomic_DNA"/>
</dbReference>
<dbReference type="PATRIC" id="fig|1432052.4.peg.2191"/>
<dbReference type="Proteomes" id="UP000094067">
    <property type="component" value="Unassembled WGS sequence"/>
</dbReference>
<dbReference type="PANTHER" id="PTHR30547">
    <property type="entry name" value="UNCHARACTERIZED PROTEIN YHCG-RELATED"/>
    <property type="match status" value="1"/>
</dbReference>